<feature type="non-terminal residue" evidence="2">
    <location>
        <position position="1"/>
    </location>
</feature>
<protein>
    <recommendedName>
        <fullName evidence="4">Secreted protein</fullName>
    </recommendedName>
</protein>
<evidence type="ECO:0000256" key="1">
    <source>
        <dbReference type="SAM" id="SignalP"/>
    </source>
</evidence>
<keyword evidence="1" id="KW-0732">Signal</keyword>
<evidence type="ECO:0000313" key="3">
    <source>
        <dbReference type="Proteomes" id="UP001177140"/>
    </source>
</evidence>
<dbReference type="PANTHER" id="PTHR36768">
    <property type="entry name" value="ATP-DEPENDENT HELICASE/DEOXYRIBONUCLEASE SUBUNIT B"/>
    <property type="match status" value="1"/>
</dbReference>
<sequence>MATNSRVWISTLQSILLCLFLCLASISQRTVWHDMIGRQCHVFGVNREVLVPLTKPTGYTGADPYK</sequence>
<dbReference type="AlphaFoldDB" id="A0AA41W135"/>
<name>A0AA41W135_PAPNU</name>
<comment type="caution">
    <text evidence="2">The sequence shown here is derived from an EMBL/GenBank/DDBJ whole genome shotgun (WGS) entry which is preliminary data.</text>
</comment>
<feature type="signal peptide" evidence="1">
    <location>
        <begin position="1"/>
        <end position="24"/>
    </location>
</feature>
<proteinExistence type="predicted"/>
<dbReference type="PANTHER" id="PTHR36768:SF1">
    <property type="entry name" value="ATP-DEPENDENT HELICASE_DEOXYRIBONUCLEASE SUBUNIT B"/>
    <property type="match status" value="1"/>
</dbReference>
<reference evidence="2" key="1">
    <citation type="submission" date="2022-03" db="EMBL/GenBank/DDBJ databases">
        <title>A functionally conserved STORR gene fusion in Papaver species that diverged 16.8 million years ago.</title>
        <authorList>
            <person name="Catania T."/>
        </authorList>
    </citation>
    <scope>NUCLEOTIDE SEQUENCE</scope>
    <source>
        <strain evidence="2">S-191538</strain>
    </source>
</reference>
<accession>A0AA41W135</accession>
<gene>
    <name evidence="2" type="ORF">MKW94_005473</name>
</gene>
<evidence type="ECO:0008006" key="4">
    <source>
        <dbReference type="Google" id="ProtNLM"/>
    </source>
</evidence>
<evidence type="ECO:0000313" key="2">
    <source>
        <dbReference type="EMBL" id="MCL7050929.1"/>
    </source>
</evidence>
<feature type="chain" id="PRO_5041244259" description="Secreted protein" evidence="1">
    <location>
        <begin position="25"/>
        <end position="66"/>
    </location>
</feature>
<organism evidence="2 3">
    <name type="scientific">Papaver nudicaule</name>
    <name type="common">Iceland poppy</name>
    <dbReference type="NCBI Taxonomy" id="74823"/>
    <lineage>
        <taxon>Eukaryota</taxon>
        <taxon>Viridiplantae</taxon>
        <taxon>Streptophyta</taxon>
        <taxon>Embryophyta</taxon>
        <taxon>Tracheophyta</taxon>
        <taxon>Spermatophyta</taxon>
        <taxon>Magnoliopsida</taxon>
        <taxon>Ranunculales</taxon>
        <taxon>Papaveraceae</taxon>
        <taxon>Papaveroideae</taxon>
        <taxon>Papaver</taxon>
    </lineage>
</organism>
<dbReference type="EMBL" id="JAJJMA010333293">
    <property type="protein sequence ID" value="MCL7050929.1"/>
    <property type="molecule type" value="Genomic_DNA"/>
</dbReference>
<dbReference type="Proteomes" id="UP001177140">
    <property type="component" value="Unassembled WGS sequence"/>
</dbReference>
<keyword evidence="3" id="KW-1185">Reference proteome</keyword>